<geneLocation type="plasmid" evidence="1 2">
    <name>pCA</name>
</geneLocation>
<protein>
    <submittedName>
        <fullName evidence="1">Uncharacterized protein</fullName>
    </submittedName>
</protein>
<dbReference type="EMBL" id="CP097624">
    <property type="protein sequence ID" value="URS74513.1"/>
    <property type="molecule type" value="Genomic_DNA"/>
</dbReference>
<evidence type="ECO:0000313" key="1">
    <source>
        <dbReference type="EMBL" id="URS74513.1"/>
    </source>
</evidence>
<keyword evidence="1" id="KW-0614">Plasmid</keyword>
<dbReference type="RefSeq" id="WP_029170240.1">
    <property type="nucleotide sequence ID" value="NZ_ASZX01000070.1"/>
</dbReference>
<reference evidence="1" key="1">
    <citation type="submission" date="2022-05" db="EMBL/GenBank/DDBJ databases">
        <title>Clostridium autoethanogenum isopropanol production via native plasmid pCA replicon.</title>
        <authorList>
            <person name="Brown S."/>
            <person name="Nagaraju S."/>
        </authorList>
    </citation>
    <scope>NUCLEOTIDE SEQUENCE</scope>
    <source>
        <strain evidence="1">DSM 10061</strain>
        <plasmid evidence="1">pCA</plasmid>
    </source>
</reference>
<accession>A0ABY4TPQ1</accession>
<dbReference type="Proteomes" id="UP000017590">
    <property type="component" value="Plasmid pCA"/>
</dbReference>
<organism evidence="1 2">
    <name type="scientific">Clostridium autoethanogenum DSM 10061</name>
    <dbReference type="NCBI Taxonomy" id="1341692"/>
    <lineage>
        <taxon>Bacteria</taxon>
        <taxon>Bacillati</taxon>
        <taxon>Bacillota</taxon>
        <taxon>Clostridia</taxon>
        <taxon>Eubacteriales</taxon>
        <taxon>Clostridiaceae</taxon>
        <taxon>Clostridium</taxon>
    </lineage>
</organism>
<proteinExistence type="predicted"/>
<evidence type="ECO:0000313" key="2">
    <source>
        <dbReference type="Proteomes" id="UP000017590"/>
    </source>
</evidence>
<sequence>MSKKTIDVVKEYLRDRVIDDKNEHGGLYDNTKIKHLVEIVHHTDEDLAICMENELVQDIYNIAIEFYDIGFKDGKHLLRELLKD</sequence>
<name>A0ABY4TPQ1_9CLOT</name>
<gene>
    <name evidence="1" type="ORF">CAETHG_05100</name>
</gene>
<keyword evidence="2" id="KW-1185">Reference proteome</keyword>